<dbReference type="AlphaFoldDB" id="A0A5B9Q7M9"/>
<dbReference type="Gene3D" id="1.10.760.10">
    <property type="entry name" value="Cytochrome c-like domain"/>
    <property type="match status" value="1"/>
</dbReference>
<evidence type="ECO:0000256" key="3">
    <source>
        <dbReference type="ARBA" id="ARBA00023004"/>
    </source>
</evidence>
<evidence type="ECO:0000259" key="5">
    <source>
        <dbReference type="PROSITE" id="PS51007"/>
    </source>
</evidence>
<dbReference type="NCBIfam" id="TIGR02603">
    <property type="entry name" value="CxxCH_TIGR02603"/>
    <property type="match status" value="1"/>
</dbReference>
<proteinExistence type="predicted"/>
<evidence type="ECO:0000256" key="2">
    <source>
        <dbReference type="ARBA" id="ARBA00022723"/>
    </source>
</evidence>
<name>A0A5B9Q7M9_9BACT</name>
<dbReference type="OrthoDB" id="225269at2"/>
<dbReference type="SUPFAM" id="SSF48371">
    <property type="entry name" value="ARM repeat"/>
    <property type="match status" value="1"/>
</dbReference>
<dbReference type="InterPro" id="IPR016024">
    <property type="entry name" value="ARM-type_fold"/>
</dbReference>
<dbReference type="SUPFAM" id="SSF46626">
    <property type="entry name" value="Cytochrome c"/>
    <property type="match status" value="1"/>
</dbReference>
<evidence type="ECO:0000313" key="6">
    <source>
        <dbReference type="EMBL" id="QEG33432.1"/>
    </source>
</evidence>
<keyword evidence="3 4" id="KW-0408">Iron</keyword>
<gene>
    <name evidence="6" type="ORF">Pr1d_06950</name>
</gene>
<keyword evidence="1 4" id="KW-0349">Heme</keyword>
<dbReference type="InterPro" id="IPR011041">
    <property type="entry name" value="Quinoprot_gluc/sorb_DH_b-prop"/>
</dbReference>
<feature type="domain" description="Cytochrome c" evidence="5">
    <location>
        <begin position="876"/>
        <end position="1008"/>
    </location>
</feature>
<dbReference type="GO" id="GO:0046872">
    <property type="term" value="F:metal ion binding"/>
    <property type="evidence" value="ECO:0007669"/>
    <property type="project" value="UniProtKB-KW"/>
</dbReference>
<dbReference type="PANTHER" id="PTHR33546:SF1">
    <property type="entry name" value="LARGE, MULTIFUNCTIONAL SECRETED PROTEIN"/>
    <property type="match status" value="1"/>
</dbReference>
<dbReference type="PROSITE" id="PS51007">
    <property type="entry name" value="CYTC"/>
    <property type="match status" value="1"/>
</dbReference>
<dbReference type="NCBIfam" id="TIGR02604">
    <property type="entry name" value="Piru_Ver_Nterm"/>
    <property type="match status" value="1"/>
</dbReference>
<dbReference type="EMBL" id="CP042913">
    <property type="protein sequence ID" value="QEG33432.1"/>
    <property type="molecule type" value="Genomic_DNA"/>
</dbReference>
<dbReference type="Gene3D" id="2.120.10.30">
    <property type="entry name" value="TolB, C-terminal domain"/>
    <property type="match status" value="1"/>
</dbReference>
<accession>A0A5B9Q7M9</accession>
<dbReference type="SUPFAM" id="SSF50952">
    <property type="entry name" value="Soluble quinoprotein glucose dehydrogenase"/>
    <property type="match status" value="1"/>
</dbReference>
<dbReference type="Proteomes" id="UP000323917">
    <property type="component" value="Chromosome"/>
</dbReference>
<dbReference type="GO" id="GO:0020037">
    <property type="term" value="F:heme binding"/>
    <property type="evidence" value="ECO:0007669"/>
    <property type="project" value="InterPro"/>
</dbReference>
<dbReference type="InterPro" id="IPR055557">
    <property type="entry name" value="DUF7133"/>
</dbReference>
<organism evidence="6 7">
    <name type="scientific">Bythopirellula goksoeyrii</name>
    <dbReference type="NCBI Taxonomy" id="1400387"/>
    <lineage>
        <taxon>Bacteria</taxon>
        <taxon>Pseudomonadati</taxon>
        <taxon>Planctomycetota</taxon>
        <taxon>Planctomycetia</taxon>
        <taxon>Pirellulales</taxon>
        <taxon>Lacipirellulaceae</taxon>
        <taxon>Bythopirellula</taxon>
    </lineage>
</organism>
<keyword evidence="7" id="KW-1185">Reference proteome</keyword>
<sequence length="1020" mass="114708">MISCPALQTRTSIYLRDLCVLLLAFRLTTSLGYGQSHSRHLNTEAGDPVAATEALKGFDVPEGFEVSLFASEPHVQQPISITTDERGRLWIAENYTYAEAETNFDEQEYDRIVILEDTDNDGKFDQRKVYWDGAQKLTSVEVGHGGVWALCAPNLLFIPDRDKDDVPDGDPQVVLDGWDENVVRHNIVNGLKWGPDGWLYGRHGILATSLVGKPGDTPSQRKQINCGIWRYHPTSDQFEIVAHGTTNPWGFDYDDHGQMFFINTVIGHLWHVVPGAHYRRMFGGDLNPYTYELIEQCADHFHWDTGETWNEVQKGISYTTLEAGGGHAHSGLMIYLGDNWPESYRNSIYTLNFHGRRMNHDFLERKGAGYVGHHGEDLFLAKDPWFRGIDLIYGPDGGVFVTDWSDSGECHDQDGIHRTSGRIYKVTYGKPDPPAFKNLAELTDLELVELQLHKNDWYVRQSRRLLHERAASGKDMSLAVEALKKQFVEESDDTRQLRALWCLNLIDESNQDFLREQFTHPSEHVRLWAVRFLCEPPNVDAETLDQLVKMAKAEESGLVRLFLASTMQRLPAELRWPMAEALVTHGEDSDDSTLPLMIWYGVEGAVPANPERAVRLAEISRIPLVRRLIARRITSDLDSCTAAVNQLLQLTTSRDDTEFQLDLLKGMNQALQGRRQAPMPESWQETSQRLSAESADSVLDEVRKLGVVFGDGLAISELREIALNKEADVESRRSALRTLVAEGGEEVLAVLKLLLSDFALSNEAVRGFASYNDPEIPTLVLGRYEWLDPEGKALAIDTLTSRPAYAQTLLSAVTSGSLDREVISAYHARQLRSFEDESINTELETIWGSLRETSAEKKQQIEKLKSVLTPERMVQSDPSQGRQIFSKTCSACHILYGQGRSVGPDLTGSNRNNLSYLLENIVDPGASVSKDYKVSVIVLDDGRIVNGVVVLQTPHTITVRTQNEELVLDREEIEEILERDASLMPDGVLTQLDEEQICNLFAYLMSRSQIALPDDNNLGQ</sequence>
<protein>
    <recommendedName>
        <fullName evidence="5">Cytochrome c domain-containing protein</fullName>
    </recommendedName>
</protein>
<reference evidence="6 7" key="1">
    <citation type="submission" date="2019-08" db="EMBL/GenBank/DDBJ databases">
        <title>Deep-cultivation of Planctomycetes and their phenomic and genomic characterization uncovers novel biology.</title>
        <authorList>
            <person name="Wiegand S."/>
            <person name="Jogler M."/>
            <person name="Boedeker C."/>
            <person name="Pinto D."/>
            <person name="Vollmers J."/>
            <person name="Rivas-Marin E."/>
            <person name="Kohn T."/>
            <person name="Peeters S.H."/>
            <person name="Heuer A."/>
            <person name="Rast P."/>
            <person name="Oberbeckmann S."/>
            <person name="Bunk B."/>
            <person name="Jeske O."/>
            <person name="Meyerdierks A."/>
            <person name="Storesund J.E."/>
            <person name="Kallscheuer N."/>
            <person name="Luecker S."/>
            <person name="Lage O.M."/>
            <person name="Pohl T."/>
            <person name="Merkel B.J."/>
            <person name="Hornburger P."/>
            <person name="Mueller R.-W."/>
            <person name="Bruemmer F."/>
            <person name="Labrenz M."/>
            <person name="Spormann A.M."/>
            <person name="Op den Camp H."/>
            <person name="Overmann J."/>
            <person name="Amann R."/>
            <person name="Jetten M.S.M."/>
            <person name="Mascher T."/>
            <person name="Medema M.H."/>
            <person name="Devos D.P."/>
            <person name="Kaster A.-K."/>
            <person name="Ovreas L."/>
            <person name="Rohde M."/>
            <person name="Galperin M.Y."/>
            <person name="Jogler C."/>
        </authorList>
    </citation>
    <scope>NUCLEOTIDE SEQUENCE [LARGE SCALE GENOMIC DNA]</scope>
    <source>
        <strain evidence="6 7">Pr1d</strain>
    </source>
</reference>
<dbReference type="InterPro" id="IPR013428">
    <property type="entry name" value="Membrane-bound_put_N"/>
</dbReference>
<evidence type="ECO:0000256" key="1">
    <source>
        <dbReference type="ARBA" id="ARBA00022617"/>
    </source>
</evidence>
<dbReference type="Pfam" id="PF23500">
    <property type="entry name" value="DUF7133"/>
    <property type="match status" value="1"/>
</dbReference>
<dbReference type="InterPro" id="IPR011042">
    <property type="entry name" value="6-blade_b-propeller_TolB-like"/>
</dbReference>
<evidence type="ECO:0000313" key="7">
    <source>
        <dbReference type="Proteomes" id="UP000323917"/>
    </source>
</evidence>
<dbReference type="InterPro" id="IPR013427">
    <property type="entry name" value="Haem-bd_dom_put"/>
</dbReference>
<evidence type="ECO:0000256" key="4">
    <source>
        <dbReference type="PROSITE-ProRule" id="PRU00433"/>
    </source>
</evidence>
<dbReference type="PANTHER" id="PTHR33546">
    <property type="entry name" value="LARGE, MULTIFUNCTIONAL SECRETED PROTEIN-RELATED"/>
    <property type="match status" value="1"/>
</dbReference>
<dbReference type="KEGG" id="bgok:Pr1d_06950"/>
<dbReference type="InterPro" id="IPR009056">
    <property type="entry name" value="Cyt_c-like_dom"/>
</dbReference>
<dbReference type="InterPro" id="IPR036909">
    <property type="entry name" value="Cyt_c-like_dom_sf"/>
</dbReference>
<dbReference type="GO" id="GO:0009055">
    <property type="term" value="F:electron transfer activity"/>
    <property type="evidence" value="ECO:0007669"/>
    <property type="project" value="InterPro"/>
</dbReference>
<keyword evidence="2 4" id="KW-0479">Metal-binding</keyword>